<dbReference type="PROSITE" id="PS00163">
    <property type="entry name" value="FUMARATE_LYASES"/>
    <property type="match status" value="1"/>
</dbReference>
<dbReference type="AlphaFoldDB" id="A0A9X1JJK3"/>
<sequence>MAKHTHIRLECDFLGEISLPASAYYGVETARALQNFPITGIAIKQMPELITALAWIKKAAARTNSSAGLLQDDVAAAIAQACDEILGGQMRDPFAVDVIQGGAGTSTNMNANEVIANRAGELLGDRPGSYKKVHPKDHVNMAQSTNDVYASAIRLTIVQRNQHLIDALRGCVAMFTKKADEFAHVHKIGRTQLQDAVPMTVGQEMRGYATALGEDIERLIEIESLFLEINMGGTAIGTSIGASEYYQTHIVQELARVSGLPVVSAADKIEASWDTGAFVLYSGVLKRIATKLSKIANDLRLLSSGPVGGFGELRLPRRQPGSSIMPGKVNPVIPEVVNQACFRIFGADTTVTFAAESGQLQLNAMEPVIIWSIYESSTALIAALETFAKNCIGGIEVDEQRCSALLSASTAQVTALSPIIGYAKAARVAEAMTDRSLTIEQALRETVPDQTETVLEELLR</sequence>
<organism evidence="3 4">
    <name type="scientific">Erythrobacter crassostreae</name>
    <dbReference type="NCBI Taxonomy" id="2828328"/>
    <lineage>
        <taxon>Bacteria</taxon>
        <taxon>Pseudomonadati</taxon>
        <taxon>Pseudomonadota</taxon>
        <taxon>Alphaproteobacteria</taxon>
        <taxon>Sphingomonadales</taxon>
        <taxon>Erythrobacteraceae</taxon>
        <taxon>Erythrobacter/Porphyrobacter group</taxon>
        <taxon>Erythrobacter</taxon>
    </lineage>
</organism>
<evidence type="ECO:0000259" key="2">
    <source>
        <dbReference type="Pfam" id="PF00206"/>
    </source>
</evidence>
<feature type="domain" description="Fumarate lyase N-terminal" evidence="2">
    <location>
        <begin position="15"/>
        <end position="346"/>
    </location>
</feature>
<reference evidence="3" key="1">
    <citation type="submission" date="2021-04" db="EMBL/GenBank/DDBJ databases">
        <authorList>
            <person name="Pira H."/>
            <person name="Risdian C."/>
            <person name="Wink J."/>
        </authorList>
    </citation>
    <scope>NUCLEOTIDE SEQUENCE</scope>
    <source>
        <strain evidence="3">WH158</strain>
    </source>
</reference>
<dbReference type="PANTHER" id="PTHR42696:SF2">
    <property type="entry name" value="ASPARTATE AMMONIA-LYASE"/>
    <property type="match status" value="1"/>
</dbReference>
<dbReference type="NCBIfam" id="NF008909">
    <property type="entry name" value="PRK12273.1"/>
    <property type="match status" value="1"/>
</dbReference>
<name>A0A9X1JJK3_9SPHN</name>
<dbReference type="InterPro" id="IPR022761">
    <property type="entry name" value="Fumarate_lyase_N"/>
</dbReference>
<dbReference type="RefSeq" id="WP_218403346.1">
    <property type="nucleotide sequence ID" value="NZ_JAGSPC010000001.1"/>
</dbReference>
<protein>
    <submittedName>
        <fullName evidence="3">Aspartate ammonia-lyase</fullName>
    </submittedName>
</protein>
<dbReference type="FunFam" id="1.20.200.10:FF:000001">
    <property type="entry name" value="Fumarate hydratase, mitochondrial"/>
    <property type="match status" value="1"/>
</dbReference>
<dbReference type="Pfam" id="PF00206">
    <property type="entry name" value="Lyase_1"/>
    <property type="match status" value="1"/>
</dbReference>
<gene>
    <name evidence="3" type="ORF">KCG46_00075</name>
</gene>
<keyword evidence="4" id="KW-1185">Reference proteome</keyword>
<evidence type="ECO:0000313" key="3">
    <source>
        <dbReference type="EMBL" id="MBV7257966.1"/>
    </source>
</evidence>
<dbReference type="PANTHER" id="PTHR42696">
    <property type="entry name" value="ASPARTATE AMMONIA-LYASE"/>
    <property type="match status" value="1"/>
</dbReference>
<dbReference type="InterPro" id="IPR051546">
    <property type="entry name" value="Aspartate_Ammonia-Lyase"/>
</dbReference>
<dbReference type="GO" id="GO:0008797">
    <property type="term" value="F:aspartate ammonia-lyase activity"/>
    <property type="evidence" value="ECO:0007669"/>
    <property type="project" value="TreeGrafter"/>
</dbReference>
<evidence type="ECO:0000313" key="4">
    <source>
        <dbReference type="Proteomes" id="UP001138681"/>
    </source>
</evidence>
<dbReference type="GO" id="GO:0006531">
    <property type="term" value="P:aspartate metabolic process"/>
    <property type="evidence" value="ECO:0007669"/>
    <property type="project" value="TreeGrafter"/>
</dbReference>
<dbReference type="EMBL" id="JAGSPC010000001">
    <property type="protein sequence ID" value="MBV7257966.1"/>
    <property type="molecule type" value="Genomic_DNA"/>
</dbReference>
<dbReference type="GO" id="GO:0005829">
    <property type="term" value="C:cytosol"/>
    <property type="evidence" value="ECO:0007669"/>
    <property type="project" value="TreeGrafter"/>
</dbReference>
<dbReference type="InterPro" id="IPR020557">
    <property type="entry name" value="Fumarate_lyase_CS"/>
</dbReference>
<evidence type="ECO:0000256" key="1">
    <source>
        <dbReference type="ARBA" id="ARBA00023239"/>
    </source>
</evidence>
<dbReference type="FunFam" id="1.10.275.10:FF:000001">
    <property type="entry name" value="Fumarate hydratase, mitochondrial"/>
    <property type="match status" value="1"/>
</dbReference>
<keyword evidence="1" id="KW-0456">Lyase</keyword>
<accession>A0A9X1JJK3</accession>
<comment type="caution">
    <text evidence="3">The sequence shown here is derived from an EMBL/GenBank/DDBJ whole genome shotgun (WGS) entry which is preliminary data.</text>
</comment>
<proteinExistence type="predicted"/>
<dbReference type="Proteomes" id="UP001138681">
    <property type="component" value="Unassembled WGS sequence"/>
</dbReference>